<evidence type="ECO:0000256" key="1">
    <source>
        <dbReference type="ARBA" id="ARBA00022741"/>
    </source>
</evidence>
<dbReference type="InterPro" id="IPR027417">
    <property type="entry name" value="P-loop_NTPase"/>
</dbReference>
<dbReference type="GO" id="GO:0000266">
    <property type="term" value="P:mitochondrial fission"/>
    <property type="evidence" value="ECO:0007669"/>
    <property type="project" value="TreeGrafter"/>
</dbReference>
<dbReference type="AlphaFoldDB" id="A0A9P8WI42"/>
<accession>A0A9P8WI42</accession>
<dbReference type="InterPro" id="IPR001401">
    <property type="entry name" value="Dynamin_GTPase"/>
</dbReference>
<dbReference type="Pfam" id="PF01031">
    <property type="entry name" value="Dynamin_M"/>
    <property type="match status" value="1"/>
</dbReference>
<evidence type="ECO:0000313" key="4">
    <source>
        <dbReference type="EMBL" id="KAH6897274.1"/>
    </source>
</evidence>
<dbReference type="Gene3D" id="3.40.50.300">
    <property type="entry name" value="P-loop containing nucleotide triphosphate hydrolases"/>
    <property type="match status" value="1"/>
</dbReference>
<organism evidence="4 5">
    <name type="scientific">Thelonectria olida</name>
    <dbReference type="NCBI Taxonomy" id="1576542"/>
    <lineage>
        <taxon>Eukaryota</taxon>
        <taxon>Fungi</taxon>
        <taxon>Dikarya</taxon>
        <taxon>Ascomycota</taxon>
        <taxon>Pezizomycotina</taxon>
        <taxon>Sordariomycetes</taxon>
        <taxon>Hypocreomycetidae</taxon>
        <taxon>Hypocreales</taxon>
        <taxon>Nectriaceae</taxon>
        <taxon>Thelonectria</taxon>
    </lineage>
</organism>
<keyword evidence="5" id="KW-1185">Reference proteome</keyword>
<gene>
    <name evidence="4" type="ORF">B0T10DRAFT_584017</name>
</gene>
<dbReference type="GO" id="GO:0016020">
    <property type="term" value="C:membrane"/>
    <property type="evidence" value="ECO:0007669"/>
    <property type="project" value="TreeGrafter"/>
</dbReference>
<dbReference type="Proteomes" id="UP000777438">
    <property type="component" value="Unassembled WGS sequence"/>
</dbReference>
<dbReference type="InterPro" id="IPR045063">
    <property type="entry name" value="Dynamin_N"/>
</dbReference>
<dbReference type="EMBL" id="JAGPYM010000003">
    <property type="protein sequence ID" value="KAH6897274.1"/>
    <property type="molecule type" value="Genomic_DNA"/>
</dbReference>
<keyword evidence="1" id="KW-0547">Nucleotide-binding</keyword>
<dbReference type="GO" id="GO:0003924">
    <property type="term" value="F:GTPase activity"/>
    <property type="evidence" value="ECO:0007669"/>
    <property type="project" value="InterPro"/>
</dbReference>
<dbReference type="InterPro" id="IPR020850">
    <property type="entry name" value="GED_dom"/>
</dbReference>
<dbReference type="PANTHER" id="PTHR11566">
    <property type="entry name" value="DYNAMIN"/>
    <property type="match status" value="1"/>
</dbReference>
<dbReference type="GO" id="GO:0008017">
    <property type="term" value="F:microtubule binding"/>
    <property type="evidence" value="ECO:0007669"/>
    <property type="project" value="TreeGrafter"/>
</dbReference>
<keyword evidence="4" id="KW-0378">Hydrolase</keyword>
<dbReference type="GO" id="GO:0006897">
    <property type="term" value="P:endocytosis"/>
    <property type="evidence" value="ECO:0007669"/>
    <property type="project" value="TreeGrafter"/>
</dbReference>
<dbReference type="PANTHER" id="PTHR11566:SF21">
    <property type="entry name" value="DYNAMIN RELATED PROTEIN 1, ISOFORM A"/>
    <property type="match status" value="1"/>
</dbReference>
<dbReference type="PRINTS" id="PR00195">
    <property type="entry name" value="DYNAMIN"/>
</dbReference>
<keyword evidence="2" id="KW-0342">GTP-binding</keyword>
<dbReference type="GO" id="GO:0005874">
    <property type="term" value="C:microtubule"/>
    <property type="evidence" value="ECO:0007669"/>
    <property type="project" value="TreeGrafter"/>
</dbReference>
<dbReference type="GO" id="GO:0005739">
    <property type="term" value="C:mitochondrion"/>
    <property type="evidence" value="ECO:0007669"/>
    <property type="project" value="TreeGrafter"/>
</dbReference>
<dbReference type="InterPro" id="IPR022812">
    <property type="entry name" value="Dynamin"/>
</dbReference>
<dbReference type="SMART" id="SM00053">
    <property type="entry name" value="DYNc"/>
    <property type="match status" value="1"/>
</dbReference>
<dbReference type="Pfam" id="PF00350">
    <property type="entry name" value="Dynamin_N"/>
    <property type="match status" value="1"/>
</dbReference>
<evidence type="ECO:0000256" key="2">
    <source>
        <dbReference type="ARBA" id="ARBA00023134"/>
    </source>
</evidence>
<comment type="caution">
    <text evidence="4">The sequence shown here is derived from an EMBL/GenBank/DDBJ whole genome shotgun (WGS) entry which is preliminary data.</text>
</comment>
<evidence type="ECO:0000259" key="3">
    <source>
        <dbReference type="PROSITE" id="PS51388"/>
    </source>
</evidence>
<evidence type="ECO:0000313" key="5">
    <source>
        <dbReference type="Proteomes" id="UP000777438"/>
    </source>
</evidence>
<dbReference type="SUPFAM" id="SSF52540">
    <property type="entry name" value="P-loop containing nucleoside triphosphate hydrolases"/>
    <property type="match status" value="1"/>
</dbReference>
<dbReference type="GO" id="GO:0005525">
    <property type="term" value="F:GTP binding"/>
    <property type="evidence" value="ECO:0007669"/>
    <property type="project" value="InterPro"/>
</dbReference>
<reference evidence="4 5" key="1">
    <citation type="journal article" date="2021" name="Nat. Commun.">
        <title>Genetic determinants of endophytism in the Arabidopsis root mycobiome.</title>
        <authorList>
            <person name="Mesny F."/>
            <person name="Miyauchi S."/>
            <person name="Thiergart T."/>
            <person name="Pickel B."/>
            <person name="Atanasova L."/>
            <person name="Karlsson M."/>
            <person name="Huettel B."/>
            <person name="Barry K.W."/>
            <person name="Haridas S."/>
            <person name="Chen C."/>
            <person name="Bauer D."/>
            <person name="Andreopoulos W."/>
            <person name="Pangilinan J."/>
            <person name="LaButti K."/>
            <person name="Riley R."/>
            <person name="Lipzen A."/>
            <person name="Clum A."/>
            <person name="Drula E."/>
            <person name="Henrissat B."/>
            <person name="Kohler A."/>
            <person name="Grigoriev I.V."/>
            <person name="Martin F.M."/>
            <person name="Hacquard S."/>
        </authorList>
    </citation>
    <scope>NUCLEOTIDE SEQUENCE [LARGE SCALE GENOMIC DNA]</scope>
    <source>
        <strain evidence="4 5">MPI-CAGE-CH-0241</strain>
    </source>
</reference>
<proteinExistence type="predicted"/>
<feature type="domain" description="GED" evidence="3">
    <location>
        <begin position="595"/>
        <end position="686"/>
    </location>
</feature>
<sequence length="715" mass="80155">MSRIDGNSEALKQLRAELEPVHRDFNRLDAKTLKRGPRLPRLAVVGEASCGKSSVLDAFTHIGFPVKEQNGTLFTTAVILRCTQLAKAEAKVNNGDTKTAPTGSRLQTLERRGPDERDFAGIVDDAKALLRIQRSDGYCPQHGLYIKVSGPDLLPLFITDLPGILWDDEQRNDDDAVLCRELAEREMANTDVVILAVVSAQNGPNALKILDLVKKYDPRGERTLGIITKPDLAVSQADQLKFANLVRNMDPEYRLDLGWHMLRNRPYSGWTVSAEERDLVETEFFRMAPWSSVPPQARGAWMLRLRLGHILQASILKGLPDLSMATEAKMETLDIRLQRLGPPLSTVEEARNCMVKVAAQFQTLLAAALKGDYTDTFFGDGGVGYGAYRHEDTVVRRLRTLMGNLNRSFALVMVNSGAKRHFINSDGSGDYKAQVPSQLIPFVEFYHQPGPDATPREEFIAEVENMIPVNSSEAVIASLFREQAAPWESIATTHIELAKSTVKAFVESTMTHIVGTDNKILGEALRTFVDPFFIRTSMELELKLKELLKHYKEGHIQPHDTAFRRFLFQQQAGLQYRPLARNPDLKSWSIDRTNAEAAVDEMTSYYNFTLQTFTDNVITLVVDNCLISHMPDIITLDRVLELNDEDLQMFVTETEEMKQRRTDIKIERFELKEALSACQKHLDRGFSGVPLVLRPTAGSDVTGIPSQPPSTLSSF</sequence>
<dbReference type="GO" id="GO:0048312">
    <property type="term" value="P:intracellular distribution of mitochondria"/>
    <property type="evidence" value="ECO:0007669"/>
    <property type="project" value="TreeGrafter"/>
</dbReference>
<dbReference type="InterPro" id="IPR000375">
    <property type="entry name" value="Dynamin_stalk"/>
</dbReference>
<dbReference type="PROSITE" id="PS51388">
    <property type="entry name" value="GED"/>
    <property type="match status" value="1"/>
</dbReference>
<dbReference type="GO" id="GO:0016559">
    <property type="term" value="P:peroxisome fission"/>
    <property type="evidence" value="ECO:0007669"/>
    <property type="project" value="TreeGrafter"/>
</dbReference>
<dbReference type="OrthoDB" id="415706at2759"/>
<name>A0A9P8WI42_9HYPO</name>
<protein>
    <submittedName>
        <fullName evidence="4">P-loop containing nucleoside triphosphate hydrolase protein</fullName>
    </submittedName>
</protein>